<dbReference type="RefSeq" id="WP_044086725.1">
    <property type="nucleotide sequence ID" value="NZ_ATLK01000001.1"/>
</dbReference>
<sequence>MSEEKKNNPNHDKEMSGIANAFWLVVGIILIIMLFHGCSGNEKKPDNGPVQESTALVLCRKKAKAEAPYGFKSRTLDTDIAHRDGKVIVTFHDAEVGTALGATKTQTIECDVSGTNSVPTIEGFGAIE</sequence>
<evidence type="ECO:0000256" key="1">
    <source>
        <dbReference type="SAM" id="Phobius"/>
    </source>
</evidence>
<protein>
    <submittedName>
        <fullName evidence="2">Uncharacterized protein</fullName>
    </submittedName>
</protein>
<name>A0A080N2V1_9BIFI</name>
<organism evidence="2 3">
    <name type="scientific">Bifidobacterium bombi DSM 19703</name>
    <dbReference type="NCBI Taxonomy" id="1341695"/>
    <lineage>
        <taxon>Bacteria</taxon>
        <taxon>Bacillati</taxon>
        <taxon>Actinomycetota</taxon>
        <taxon>Actinomycetes</taxon>
        <taxon>Bifidobacteriales</taxon>
        <taxon>Bifidobacteriaceae</taxon>
        <taxon>Bifidobacterium</taxon>
    </lineage>
</organism>
<keyword evidence="3" id="KW-1185">Reference proteome</keyword>
<feature type="transmembrane region" description="Helical" evidence="1">
    <location>
        <begin position="15"/>
        <end position="35"/>
    </location>
</feature>
<comment type="caution">
    <text evidence="2">The sequence shown here is derived from an EMBL/GenBank/DDBJ whole genome shotgun (WGS) entry which is preliminary data.</text>
</comment>
<accession>A0A080N2V1</accession>
<dbReference type="STRING" id="1341695.BBOMB_0553"/>
<dbReference type="EMBL" id="ATLK01000001">
    <property type="protein sequence ID" value="KFF31216.1"/>
    <property type="molecule type" value="Genomic_DNA"/>
</dbReference>
<evidence type="ECO:0000313" key="3">
    <source>
        <dbReference type="Proteomes" id="UP000028730"/>
    </source>
</evidence>
<reference evidence="2 3" key="1">
    <citation type="journal article" date="2014" name="Appl. Environ. Microbiol.">
        <title>Genomic encyclopedia of type strains of the genus Bifidobacterium.</title>
        <authorList>
            <person name="Milani C."/>
            <person name="Lugli G.A."/>
            <person name="Duranti S."/>
            <person name="Turroni F."/>
            <person name="Bottacini F."/>
            <person name="Mangifesta M."/>
            <person name="Sanchez B."/>
            <person name="Viappiani A."/>
            <person name="Mancabelli L."/>
            <person name="Taminiau B."/>
            <person name="Delcenserie V."/>
            <person name="Barrangou R."/>
            <person name="Margolles A."/>
            <person name="van Sinderen D."/>
            <person name="Ventura M."/>
        </authorList>
    </citation>
    <scope>NUCLEOTIDE SEQUENCE [LARGE SCALE GENOMIC DNA]</scope>
    <source>
        <strain evidence="2 3">DSM 19703</strain>
    </source>
</reference>
<dbReference type="AlphaFoldDB" id="A0A080N2V1"/>
<keyword evidence="1" id="KW-1133">Transmembrane helix</keyword>
<proteinExistence type="predicted"/>
<gene>
    <name evidence="2" type="ORF">BBOMB_0553</name>
</gene>
<evidence type="ECO:0000313" key="2">
    <source>
        <dbReference type="EMBL" id="KFF31216.1"/>
    </source>
</evidence>
<dbReference type="OrthoDB" id="5174409at2"/>
<dbReference type="Proteomes" id="UP000028730">
    <property type="component" value="Unassembled WGS sequence"/>
</dbReference>
<keyword evidence="1" id="KW-0812">Transmembrane</keyword>
<keyword evidence="1" id="KW-0472">Membrane</keyword>